<organism evidence="1 2">
    <name type="scientific">Xylaria flabelliformis</name>
    <dbReference type="NCBI Taxonomy" id="2512241"/>
    <lineage>
        <taxon>Eukaryota</taxon>
        <taxon>Fungi</taxon>
        <taxon>Dikarya</taxon>
        <taxon>Ascomycota</taxon>
        <taxon>Pezizomycotina</taxon>
        <taxon>Sordariomycetes</taxon>
        <taxon>Xylariomycetidae</taxon>
        <taxon>Xylariales</taxon>
        <taxon>Xylariaceae</taxon>
        <taxon>Xylaria</taxon>
    </lineage>
</organism>
<dbReference type="EMBL" id="VFLP01000036">
    <property type="protein sequence ID" value="TRX92490.1"/>
    <property type="molecule type" value="Genomic_DNA"/>
</dbReference>
<evidence type="ECO:0000313" key="2">
    <source>
        <dbReference type="Proteomes" id="UP000319160"/>
    </source>
</evidence>
<comment type="caution">
    <text evidence="1">The sequence shown here is derived from an EMBL/GenBank/DDBJ whole genome shotgun (WGS) entry which is preliminary data.</text>
</comment>
<proteinExistence type="predicted"/>
<reference evidence="2" key="1">
    <citation type="submission" date="2019-06" db="EMBL/GenBank/DDBJ databases">
        <title>Draft genome sequence of the griseofulvin-producing fungus Xylaria cubensis strain G536.</title>
        <authorList>
            <person name="Mead M.E."/>
            <person name="Raja H.A."/>
            <person name="Steenwyk J.L."/>
            <person name="Knowles S.L."/>
            <person name="Oberlies N.H."/>
            <person name="Rokas A."/>
        </authorList>
    </citation>
    <scope>NUCLEOTIDE SEQUENCE [LARGE SCALE GENOMIC DNA]</scope>
    <source>
        <strain evidence="2">G536</strain>
    </source>
</reference>
<dbReference type="AlphaFoldDB" id="A0A553HX06"/>
<name>A0A553HX06_9PEZI</name>
<protein>
    <submittedName>
        <fullName evidence="1">Uncharacterized protein</fullName>
    </submittedName>
</protein>
<dbReference type="Proteomes" id="UP000319160">
    <property type="component" value="Unassembled WGS sequence"/>
</dbReference>
<evidence type="ECO:0000313" key="1">
    <source>
        <dbReference type="EMBL" id="TRX92490.1"/>
    </source>
</evidence>
<gene>
    <name evidence="1" type="ORF">FHL15_006657</name>
</gene>
<keyword evidence="2" id="KW-1185">Reference proteome</keyword>
<sequence length="164" mass="18661">MQNRVPNVTAEPWPACVSDAGPGESRMLYQCRGATPLRSPTGPFRSSPVPNLKLELALSRDYLFFPHRTDVSNNITFDTNLLDRRQPSLRICPRILNFKSSHHSLAKKTNPRYRAVPITVCRTYHPYVQGVVLGHRRLEFVQATTSTYVSTYYLGSHLGQKELF</sequence>
<accession>A0A553HX06</accession>